<dbReference type="SMART" id="SM00873">
    <property type="entry name" value="B3_4"/>
    <property type="match status" value="1"/>
</dbReference>
<name>A0ABP3YN71_9PSEU</name>
<protein>
    <submittedName>
        <fullName evidence="2">Phenylalanine--tRNA ligase beta subunit-related protein</fullName>
    </submittedName>
</protein>
<gene>
    <name evidence="2" type="ORF">GCM10009559_60380</name>
</gene>
<sequence length="256" mass="27132">MRSPGLVPLITGSVDSVTGPVWPSVIRVFSYDHAVLDRYPGIRAGIVRASGLTNGPTPAALLERYRTTQKEVCDRLATTPPAEFPSIAAWRRAFAAFGAKPTQYRSAAEALLRRLAKQGDIPSINALVDLGNLVSIRYALPVAVVDLAGIDGDITVRFATGSERFTDLGSDEPVAPEPGEVVFVDRSGVACARRWCWRQSAQSATRETTTDALVVVEGLHEGAERDVAAARAEIVALLAEFQPAAAVSVLGSAGPP</sequence>
<keyword evidence="2" id="KW-0436">Ligase</keyword>
<dbReference type="GO" id="GO:0016874">
    <property type="term" value="F:ligase activity"/>
    <property type="evidence" value="ECO:0007669"/>
    <property type="project" value="UniProtKB-KW"/>
</dbReference>
<dbReference type="SUPFAM" id="SSF56037">
    <property type="entry name" value="PheT/TilS domain"/>
    <property type="match status" value="1"/>
</dbReference>
<dbReference type="InterPro" id="IPR005146">
    <property type="entry name" value="B3/B4_tRNA-bd"/>
</dbReference>
<accession>A0ABP3YN71</accession>
<evidence type="ECO:0000313" key="2">
    <source>
        <dbReference type="EMBL" id="GAA0898270.1"/>
    </source>
</evidence>
<dbReference type="Pfam" id="PF03483">
    <property type="entry name" value="B3_4"/>
    <property type="match status" value="1"/>
</dbReference>
<evidence type="ECO:0000313" key="3">
    <source>
        <dbReference type="Proteomes" id="UP001499967"/>
    </source>
</evidence>
<proteinExistence type="predicted"/>
<dbReference type="PANTHER" id="PTHR39209:SF2">
    <property type="entry name" value="CYTOPLASMIC PROTEIN"/>
    <property type="match status" value="1"/>
</dbReference>
<keyword evidence="3" id="KW-1185">Reference proteome</keyword>
<reference evidence="3" key="1">
    <citation type="journal article" date="2019" name="Int. J. Syst. Evol. Microbiol.">
        <title>The Global Catalogue of Microorganisms (GCM) 10K type strain sequencing project: providing services to taxonomists for standard genome sequencing and annotation.</title>
        <authorList>
            <consortium name="The Broad Institute Genomics Platform"/>
            <consortium name="The Broad Institute Genome Sequencing Center for Infectious Disease"/>
            <person name="Wu L."/>
            <person name="Ma J."/>
        </authorList>
    </citation>
    <scope>NUCLEOTIDE SEQUENCE [LARGE SCALE GENOMIC DNA]</scope>
    <source>
        <strain evidence="3">JCM 11117</strain>
    </source>
</reference>
<dbReference type="Proteomes" id="UP001499967">
    <property type="component" value="Unassembled WGS sequence"/>
</dbReference>
<dbReference type="PANTHER" id="PTHR39209">
    <property type="match status" value="1"/>
</dbReference>
<dbReference type="InterPro" id="IPR020825">
    <property type="entry name" value="Phe-tRNA_synthase-like_B3/B4"/>
</dbReference>
<dbReference type="Gene3D" id="3.50.40.10">
    <property type="entry name" value="Phenylalanyl-trna Synthetase, Chain B, domain 3"/>
    <property type="match status" value="1"/>
</dbReference>
<evidence type="ECO:0000259" key="1">
    <source>
        <dbReference type="SMART" id="SM00873"/>
    </source>
</evidence>
<comment type="caution">
    <text evidence="2">The sequence shown here is derived from an EMBL/GenBank/DDBJ whole genome shotgun (WGS) entry which is preliminary data.</text>
</comment>
<organism evidence="2 3">
    <name type="scientific">Pseudonocardia zijingensis</name>
    <dbReference type="NCBI Taxonomy" id="153376"/>
    <lineage>
        <taxon>Bacteria</taxon>
        <taxon>Bacillati</taxon>
        <taxon>Actinomycetota</taxon>
        <taxon>Actinomycetes</taxon>
        <taxon>Pseudonocardiales</taxon>
        <taxon>Pseudonocardiaceae</taxon>
        <taxon>Pseudonocardia</taxon>
    </lineage>
</organism>
<dbReference type="EMBL" id="BAAAHP010000194">
    <property type="protein sequence ID" value="GAA0898270.1"/>
    <property type="molecule type" value="Genomic_DNA"/>
</dbReference>
<feature type="domain" description="B3/B4 tRNA-binding" evidence="1">
    <location>
        <begin position="88"/>
        <end position="243"/>
    </location>
</feature>